<keyword evidence="5" id="KW-0804">Transcription</keyword>
<keyword evidence="4" id="KW-0238">DNA-binding</keyword>
<dbReference type="Pfam" id="PF22381">
    <property type="entry name" value="Staph_reg_Sar_Rot"/>
    <property type="match status" value="1"/>
</dbReference>
<name>A0ABQ6I322_9MICO</name>
<keyword evidence="3" id="KW-0805">Transcription regulation</keyword>
<dbReference type="PROSITE" id="PS50995">
    <property type="entry name" value="HTH_MARR_2"/>
    <property type="match status" value="1"/>
</dbReference>
<evidence type="ECO:0000256" key="4">
    <source>
        <dbReference type="ARBA" id="ARBA00023125"/>
    </source>
</evidence>
<organism evidence="7 8">
    <name type="scientific">Luteimicrobium album</name>
    <dbReference type="NCBI Taxonomy" id="1054550"/>
    <lineage>
        <taxon>Bacteria</taxon>
        <taxon>Bacillati</taxon>
        <taxon>Actinomycetota</taxon>
        <taxon>Actinomycetes</taxon>
        <taxon>Micrococcales</taxon>
        <taxon>Luteimicrobium</taxon>
    </lineage>
</organism>
<dbReference type="InterPro" id="IPR011991">
    <property type="entry name" value="ArsR-like_HTH"/>
</dbReference>
<protein>
    <submittedName>
        <fullName evidence="7">MarR family transcriptional regulator</fullName>
    </submittedName>
</protein>
<dbReference type="CDD" id="cd00090">
    <property type="entry name" value="HTH_ARSR"/>
    <property type="match status" value="1"/>
</dbReference>
<evidence type="ECO:0000256" key="3">
    <source>
        <dbReference type="ARBA" id="ARBA00023015"/>
    </source>
</evidence>
<evidence type="ECO:0000256" key="5">
    <source>
        <dbReference type="ARBA" id="ARBA00023163"/>
    </source>
</evidence>
<sequence>MATTVEHTSEPTTADRLRDDPLALESQVCFALSAGARGLVALYRPLLEPLGITHPQYLVLLALWQDDTAGRPGTVTDLADRLALDAGTLSPLLRRLEAAGLLTRERSADDARVVHVRLTDRGRSLRAEAAKVPPAIASATGLTIDELAEIHTAASKVVAAARRAGVIGGGAPRPA</sequence>
<dbReference type="InterPro" id="IPR000835">
    <property type="entry name" value="HTH_MarR-typ"/>
</dbReference>
<evidence type="ECO:0000256" key="1">
    <source>
        <dbReference type="ARBA" id="ARBA00004496"/>
    </source>
</evidence>
<keyword evidence="2" id="KW-0963">Cytoplasm</keyword>
<reference evidence="8" key="1">
    <citation type="journal article" date="2019" name="Int. J. Syst. Evol. Microbiol.">
        <title>The Global Catalogue of Microorganisms (GCM) 10K type strain sequencing project: providing services to taxonomists for standard genome sequencing and annotation.</title>
        <authorList>
            <consortium name="The Broad Institute Genomics Platform"/>
            <consortium name="The Broad Institute Genome Sequencing Center for Infectious Disease"/>
            <person name="Wu L."/>
            <person name="Ma J."/>
        </authorList>
    </citation>
    <scope>NUCLEOTIDE SEQUENCE [LARGE SCALE GENOMIC DNA]</scope>
    <source>
        <strain evidence="8">NBRC 106348</strain>
    </source>
</reference>
<dbReference type="InterPro" id="IPR036390">
    <property type="entry name" value="WH_DNA-bd_sf"/>
</dbReference>
<feature type="domain" description="HTH marR-type" evidence="6">
    <location>
        <begin position="25"/>
        <end position="159"/>
    </location>
</feature>
<accession>A0ABQ6I322</accession>
<dbReference type="PANTHER" id="PTHR33164:SF5">
    <property type="entry name" value="ORGANIC HYDROPEROXIDE RESISTANCE TRANSCRIPTIONAL REGULATOR"/>
    <property type="match status" value="1"/>
</dbReference>
<comment type="caution">
    <text evidence="7">The sequence shown here is derived from an EMBL/GenBank/DDBJ whole genome shotgun (WGS) entry which is preliminary data.</text>
</comment>
<dbReference type="InterPro" id="IPR036388">
    <property type="entry name" value="WH-like_DNA-bd_sf"/>
</dbReference>
<dbReference type="Gene3D" id="1.10.10.10">
    <property type="entry name" value="Winged helix-like DNA-binding domain superfamily/Winged helix DNA-binding domain"/>
    <property type="match status" value="1"/>
</dbReference>
<proteinExistence type="predicted"/>
<comment type="subcellular location">
    <subcellularLocation>
        <location evidence="1">Cytoplasm</location>
    </subcellularLocation>
</comment>
<dbReference type="PANTHER" id="PTHR33164">
    <property type="entry name" value="TRANSCRIPTIONAL REGULATOR, MARR FAMILY"/>
    <property type="match status" value="1"/>
</dbReference>
<gene>
    <name evidence="7" type="ORF">GCM10025864_23320</name>
</gene>
<evidence type="ECO:0000256" key="2">
    <source>
        <dbReference type="ARBA" id="ARBA00022490"/>
    </source>
</evidence>
<dbReference type="RefSeq" id="WP_284293334.1">
    <property type="nucleotide sequence ID" value="NZ_BSUK01000001.1"/>
</dbReference>
<dbReference type="SUPFAM" id="SSF46785">
    <property type="entry name" value="Winged helix' DNA-binding domain"/>
    <property type="match status" value="1"/>
</dbReference>
<dbReference type="InterPro" id="IPR039422">
    <property type="entry name" value="MarR/SlyA-like"/>
</dbReference>
<evidence type="ECO:0000313" key="8">
    <source>
        <dbReference type="Proteomes" id="UP001157091"/>
    </source>
</evidence>
<dbReference type="Proteomes" id="UP001157091">
    <property type="component" value="Unassembled WGS sequence"/>
</dbReference>
<dbReference type="InterPro" id="IPR055166">
    <property type="entry name" value="Transc_reg_Sar_Rot_HTH"/>
</dbReference>
<dbReference type="SMART" id="SM00347">
    <property type="entry name" value="HTH_MARR"/>
    <property type="match status" value="1"/>
</dbReference>
<keyword evidence="8" id="KW-1185">Reference proteome</keyword>
<dbReference type="EMBL" id="BSUK01000001">
    <property type="protein sequence ID" value="GMA24573.1"/>
    <property type="molecule type" value="Genomic_DNA"/>
</dbReference>
<evidence type="ECO:0000259" key="6">
    <source>
        <dbReference type="PROSITE" id="PS50995"/>
    </source>
</evidence>
<dbReference type="PRINTS" id="PR00598">
    <property type="entry name" value="HTHMARR"/>
</dbReference>
<evidence type="ECO:0000313" key="7">
    <source>
        <dbReference type="EMBL" id="GMA24573.1"/>
    </source>
</evidence>